<sequence length="163" mass="18343">MIDYIIIAIIALSILISLLRGFIREVMSVVSWIVAFLVANHFYPYLASYLTQIESLYVRNGTAIAILFVSTLIVGGIVNYVLGELVDKTGLTGTDRILGACFGLIRGVLIVAALLFFMDTFTNFSQTVWWKESKLIPHFGFVVEWFFQQLQETSSFINSTLNK</sequence>
<protein>
    <submittedName>
        <fullName evidence="6">CvpA family protein</fullName>
    </submittedName>
</protein>
<dbReference type="PANTHER" id="PTHR36926:SF1">
    <property type="entry name" value="COLICIN V PRODUCTION PROTEIN"/>
    <property type="match status" value="1"/>
</dbReference>
<evidence type="ECO:0000256" key="2">
    <source>
        <dbReference type="ARBA" id="ARBA00022692"/>
    </source>
</evidence>
<keyword evidence="3 5" id="KW-1133">Transmembrane helix</keyword>
<evidence type="ECO:0000313" key="7">
    <source>
        <dbReference type="Proteomes" id="UP001224083"/>
    </source>
</evidence>
<dbReference type="Proteomes" id="UP001224083">
    <property type="component" value="Unassembled WGS sequence"/>
</dbReference>
<evidence type="ECO:0000313" key="6">
    <source>
        <dbReference type="EMBL" id="MDP9501123.1"/>
    </source>
</evidence>
<evidence type="ECO:0000256" key="3">
    <source>
        <dbReference type="ARBA" id="ARBA00022989"/>
    </source>
</evidence>
<organism evidence="6 7">
    <name type="scientific">Bisgaard Taxon 45</name>
    <dbReference type="NCBI Taxonomy" id="304289"/>
    <lineage>
        <taxon>Bacteria</taxon>
        <taxon>Pseudomonadati</taxon>
        <taxon>Pseudomonadota</taxon>
        <taxon>Gammaproteobacteria</taxon>
        <taxon>Pasteurellales</taxon>
        <taxon>Pasteurellaceae</taxon>
    </lineage>
</organism>
<name>A0ABT9KGE6_9PAST</name>
<evidence type="ECO:0000256" key="5">
    <source>
        <dbReference type="SAM" id="Phobius"/>
    </source>
</evidence>
<dbReference type="PANTHER" id="PTHR36926">
    <property type="entry name" value="COLICIN V PRODUCTION PROTEIN"/>
    <property type="match status" value="1"/>
</dbReference>
<dbReference type="InterPro" id="IPR052719">
    <property type="entry name" value="CvpA-like"/>
</dbReference>
<dbReference type="Pfam" id="PF02674">
    <property type="entry name" value="Colicin_V"/>
    <property type="match status" value="1"/>
</dbReference>
<feature type="transmembrane region" description="Helical" evidence="5">
    <location>
        <begin position="62"/>
        <end position="82"/>
    </location>
</feature>
<reference evidence="6 7" key="1">
    <citation type="submission" date="2022-12" db="EMBL/GenBank/DDBJ databases">
        <title>Genome sequence of Pasteurellaceae Bisgaard Taxon 45.</title>
        <authorList>
            <person name="Foggin C."/>
            <person name="Rosen L.E."/>
            <person name="Henton M."/>
            <person name="Buys A."/>
            <person name="Floyd T."/>
            <person name="Turner A.D."/>
            <person name="Tarbin J."/>
            <person name="Lloyd A.S."/>
            <person name="Chaitezvi C."/>
            <person name="Ellis R.J."/>
            <person name="Roberts H.C."/>
            <person name="Dastjerdi A."/>
            <person name="Nunez A."/>
            <person name="Van Vliet A.H."/>
            <person name="Steinbach F."/>
        </authorList>
    </citation>
    <scope>NUCLEOTIDE SEQUENCE [LARGE SCALE GENOMIC DNA]</scope>
    <source>
        <strain evidence="6 7">VF20HR</strain>
    </source>
</reference>
<comment type="subcellular location">
    <subcellularLocation>
        <location evidence="1">Membrane</location>
        <topology evidence="1">Multi-pass membrane protein</topology>
    </subcellularLocation>
</comment>
<keyword evidence="4 5" id="KW-0472">Membrane</keyword>
<keyword evidence="2 5" id="KW-0812">Transmembrane</keyword>
<dbReference type="EMBL" id="JAQAHH010000009">
    <property type="protein sequence ID" value="MDP9501123.1"/>
    <property type="molecule type" value="Genomic_DNA"/>
</dbReference>
<proteinExistence type="predicted"/>
<evidence type="ECO:0000256" key="1">
    <source>
        <dbReference type="ARBA" id="ARBA00004141"/>
    </source>
</evidence>
<evidence type="ECO:0000256" key="4">
    <source>
        <dbReference type="ARBA" id="ARBA00023136"/>
    </source>
</evidence>
<feature type="transmembrane region" description="Helical" evidence="5">
    <location>
        <begin position="97"/>
        <end position="117"/>
    </location>
</feature>
<feature type="transmembrane region" description="Helical" evidence="5">
    <location>
        <begin position="5"/>
        <end position="23"/>
    </location>
</feature>
<gene>
    <name evidence="6" type="ORF">O7M46_09135</name>
</gene>
<comment type="caution">
    <text evidence="6">The sequence shown here is derived from an EMBL/GenBank/DDBJ whole genome shotgun (WGS) entry which is preliminary data.</text>
</comment>
<feature type="transmembrane region" description="Helical" evidence="5">
    <location>
        <begin position="29"/>
        <end position="50"/>
    </location>
</feature>
<keyword evidence="7" id="KW-1185">Reference proteome</keyword>
<dbReference type="InterPro" id="IPR003825">
    <property type="entry name" value="Colicin-V_CvpA"/>
</dbReference>
<accession>A0ABT9KGE6</accession>